<dbReference type="CDD" id="cd00146">
    <property type="entry name" value="PKD"/>
    <property type="match status" value="6"/>
</dbReference>
<keyword evidence="2" id="KW-0812">Transmembrane</keyword>
<evidence type="ECO:0000256" key="6">
    <source>
        <dbReference type="SAM" id="SignalP"/>
    </source>
</evidence>
<feature type="domain" description="PKD" evidence="7">
    <location>
        <begin position="522"/>
        <end position="587"/>
    </location>
</feature>
<dbReference type="InterPro" id="IPR000601">
    <property type="entry name" value="PKD_dom"/>
</dbReference>
<feature type="domain" description="PKD" evidence="7">
    <location>
        <begin position="615"/>
        <end position="670"/>
    </location>
</feature>
<keyword evidence="9" id="KW-1185">Reference proteome</keyword>
<gene>
    <name evidence="8" type="ORF">Q0590_21325</name>
</gene>
<feature type="signal peptide" evidence="6">
    <location>
        <begin position="1"/>
        <end position="21"/>
    </location>
</feature>
<keyword evidence="4" id="KW-1133">Transmembrane helix</keyword>
<organism evidence="8 9">
    <name type="scientific">Rhodocytophaga aerolata</name>
    <dbReference type="NCBI Taxonomy" id="455078"/>
    <lineage>
        <taxon>Bacteria</taxon>
        <taxon>Pseudomonadati</taxon>
        <taxon>Bacteroidota</taxon>
        <taxon>Cytophagia</taxon>
        <taxon>Cytophagales</taxon>
        <taxon>Rhodocytophagaceae</taxon>
        <taxon>Rhodocytophaga</taxon>
    </lineage>
</organism>
<protein>
    <submittedName>
        <fullName evidence="8">PKD domain-containing protein</fullName>
    </submittedName>
</protein>
<accession>A0ABT8R9Q4</accession>
<keyword evidence="6" id="KW-0732">Signal</keyword>
<name>A0ABT8R9Q4_9BACT</name>
<evidence type="ECO:0000313" key="8">
    <source>
        <dbReference type="EMBL" id="MDO1448833.1"/>
    </source>
</evidence>
<keyword evidence="5" id="KW-0472">Membrane</keyword>
<dbReference type="InterPro" id="IPR013783">
    <property type="entry name" value="Ig-like_fold"/>
</dbReference>
<evidence type="ECO:0000256" key="2">
    <source>
        <dbReference type="ARBA" id="ARBA00022692"/>
    </source>
</evidence>
<evidence type="ECO:0000256" key="3">
    <source>
        <dbReference type="ARBA" id="ARBA00022737"/>
    </source>
</evidence>
<comment type="subcellular location">
    <subcellularLocation>
        <location evidence="1">Membrane</location>
        <topology evidence="1">Multi-pass membrane protein</topology>
    </subcellularLocation>
</comment>
<dbReference type="EMBL" id="JAUKPO010000014">
    <property type="protein sequence ID" value="MDO1448833.1"/>
    <property type="molecule type" value="Genomic_DNA"/>
</dbReference>
<dbReference type="RefSeq" id="WP_302039634.1">
    <property type="nucleotide sequence ID" value="NZ_JAUKPO010000014.1"/>
</dbReference>
<dbReference type="Pfam" id="PF18911">
    <property type="entry name" value="PKD_4"/>
    <property type="match status" value="6"/>
</dbReference>
<keyword evidence="3" id="KW-0677">Repeat</keyword>
<dbReference type="PROSITE" id="PS50093">
    <property type="entry name" value="PKD"/>
    <property type="match status" value="6"/>
</dbReference>
<evidence type="ECO:0000256" key="1">
    <source>
        <dbReference type="ARBA" id="ARBA00004141"/>
    </source>
</evidence>
<feature type="chain" id="PRO_5045684036" evidence="6">
    <location>
        <begin position="22"/>
        <end position="1192"/>
    </location>
</feature>
<dbReference type="InterPro" id="IPR035986">
    <property type="entry name" value="PKD_dom_sf"/>
</dbReference>
<feature type="domain" description="PKD" evidence="7">
    <location>
        <begin position="451"/>
        <end position="511"/>
    </location>
</feature>
<feature type="domain" description="PKD" evidence="7">
    <location>
        <begin position="928"/>
        <end position="1005"/>
    </location>
</feature>
<dbReference type="SUPFAM" id="SSF49299">
    <property type="entry name" value="PKD domain"/>
    <property type="match status" value="7"/>
</dbReference>
<dbReference type="PANTHER" id="PTHR46730">
    <property type="entry name" value="POLYCYSTIN-1"/>
    <property type="match status" value="1"/>
</dbReference>
<evidence type="ECO:0000256" key="4">
    <source>
        <dbReference type="ARBA" id="ARBA00022989"/>
    </source>
</evidence>
<comment type="caution">
    <text evidence="8">The sequence shown here is derived from an EMBL/GenBank/DDBJ whole genome shotgun (WGS) entry which is preliminary data.</text>
</comment>
<evidence type="ECO:0000313" key="9">
    <source>
        <dbReference type="Proteomes" id="UP001168528"/>
    </source>
</evidence>
<dbReference type="Proteomes" id="UP001168528">
    <property type="component" value="Unassembled WGS sequence"/>
</dbReference>
<dbReference type="Gene3D" id="2.60.40.10">
    <property type="entry name" value="Immunoglobulins"/>
    <property type="match status" value="7"/>
</dbReference>
<dbReference type="PANTHER" id="PTHR46730:SF4">
    <property type="entry name" value="POLYCYSTIC KIDNEY DISEASE PROTEIN 1-LIKE 1"/>
    <property type="match status" value="1"/>
</dbReference>
<evidence type="ECO:0000256" key="5">
    <source>
        <dbReference type="ARBA" id="ARBA00023136"/>
    </source>
</evidence>
<dbReference type="InterPro" id="IPR026444">
    <property type="entry name" value="Secre_tail"/>
</dbReference>
<reference evidence="8" key="1">
    <citation type="submission" date="2023-07" db="EMBL/GenBank/DDBJ databases">
        <title>The genome sequence of Rhodocytophaga aerolata KACC 12507.</title>
        <authorList>
            <person name="Zhang X."/>
        </authorList>
    </citation>
    <scope>NUCLEOTIDE SEQUENCE</scope>
    <source>
        <strain evidence="8">KACC 12507</strain>
    </source>
</reference>
<sequence length="1192" mass="131020">MQKIVLLCILLFLVIRIPSHSQCPQPAFTLPDTVCINEPFNIINNSTNAVRYEWDFCSGDLEKKPTLQTVTTLTTAVTPTDITHVFDGLNWYGFVSSRDNHKLFRLDYGSSLDNTPAIVDLGNPSGLLSRPEQMKIIKVGSEWIGMVVNLNNFVNGFSVTKLNFGNSLTNVPVAIVVNPLKDYVQFPRGIELINDNGNLIALIANTQSNVLTIVNFGNSFDKELAALDIKSVPLPNTTTGHNIMGISVLKVCDQWVGLAVSYSNKMYKLQFGNQLFSAPSITPITVAESLNLSPVKVSLTTDSGKYYGFVMHSNGKLLRLDFGSDMVTDTPQVKEIASIVGDMVGMELTKTATNKYYLYTVDWQAKYVYKLPFPQDCSANNINSTSASPTNISYNTGGIQKITLVAYNSTGNSSIYVDSVFVRQAITADFTATNLCEGSHTQFFSPASPVGNQIKSWLWDFGDGTTSNAENPIHSFATAGTKPVKLIITDVCNNSVAFTKDIGIYKTSTASFVAPVEVCSYEEVSFQDASTIIDDTIVAWKWDFGNGDTLKIKNPIYTYKQPGNYAITLTITGISGCTVSVTKSIVVNPGANVNFSVENACFGNQTAFRDLTEFGNETNFVAKTWNFGDGYTSDLLNPVHQYQNEGSYTVTLSVQNDRGCTVTHSKIITISQPPQPSFSYSLACNGEPTLFFDESTVPQGEITSWLWNFGDPSSGVSNLAESQNPSHIFSASGSYAVTLKVQTIYGCVDSISRTIQVIQSPQSRFAYQLDCTNKQVNFSDQTFAAEAITSWYWDFGDNSSSTEQNPAHIYSNPGTYTVSLITTAASRCTNSFSQAIQVNDAPIADFILPEFVCINTTLLFTDQSRAATNDYIINWEWDFGSFGTSTQRSPSIHFASEKSISIPVTLKITTAAGCQAMLTNNILLQAPPVVAFVYKAVSTFTPLQLQFSSSADGEMAKYFWEFGDGEISEEKNPVHTYKQSGTYLVSLRVENAQGCQVALEKEITLSTVADSFELKLEYIEAIPVNGMLQLTAYIHNNSPYTIQELDFVTILNGQDENQENWQGSLQPGKGLKYTYTIAQSNISSICIFAEDAVRQYTSNRQCISLKNQFSLLDPYPNPANRMVTLPVLMPAQSTVQISVRDVTGRKVYSITSDLLHTGFNEISLGLAPLKPGMYLIQLNYAGNSLFKKFIVQ</sequence>
<feature type="domain" description="PKD" evidence="7">
    <location>
        <begin position="700"/>
        <end position="757"/>
    </location>
</feature>
<proteinExistence type="predicted"/>
<dbReference type="SMART" id="SM00089">
    <property type="entry name" value="PKD"/>
    <property type="match status" value="6"/>
</dbReference>
<dbReference type="InterPro" id="IPR022409">
    <property type="entry name" value="PKD/Chitinase_dom"/>
</dbReference>
<dbReference type="NCBIfam" id="TIGR04183">
    <property type="entry name" value="Por_Secre_tail"/>
    <property type="match status" value="1"/>
</dbReference>
<dbReference type="Pfam" id="PF18962">
    <property type="entry name" value="Por_Secre_tail"/>
    <property type="match status" value="1"/>
</dbReference>
<evidence type="ECO:0000259" key="7">
    <source>
        <dbReference type="PROSITE" id="PS50093"/>
    </source>
</evidence>
<feature type="domain" description="PKD" evidence="7">
    <location>
        <begin position="773"/>
        <end position="838"/>
    </location>
</feature>